<dbReference type="AlphaFoldDB" id="A0A8B9NAE2"/>
<reference evidence="1" key="1">
    <citation type="submission" date="2025-08" db="UniProtKB">
        <authorList>
            <consortium name="Ensembl"/>
        </authorList>
    </citation>
    <scope>IDENTIFICATION</scope>
</reference>
<protein>
    <submittedName>
        <fullName evidence="1">Uncharacterized protein</fullName>
    </submittedName>
</protein>
<evidence type="ECO:0000313" key="2">
    <source>
        <dbReference type="Proteomes" id="UP000694541"/>
    </source>
</evidence>
<organism evidence="1 2">
    <name type="scientific">Accipiter nisus</name>
    <name type="common">Eurasian sparrowhawk</name>
    <dbReference type="NCBI Taxonomy" id="211598"/>
    <lineage>
        <taxon>Eukaryota</taxon>
        <taxon>Metazoa</taxon>
        <taxon>Chordata</taxon>
        <taxon>Craniata</taxon>
        <taxon>Vertebrata</taxon>
        <taxon>Euteleostomi</taxon>
        <taxon>Archelosauria</taxon>
        <taxon>Archosauria</taxon>
        <taxon>Dinosauria</taxon>
        <taxon>Saurischia</taxon>
        <taxon>Theropoda</taxon>
        <taxon>Coelurosauria</taxon>
        <taxon>Aves</taxon>
        <taxon>Neognathae</taxon>
        <taxon>Neoaves</taxon>
        <taxon>Telluraves</taxon>
        <taxon>Accipitrimorphae</taxon>
        <taxon>Accipitriformes</taxon>
        <taxon>Accipitridae</taxon>
        <taxon>Accipitrinae</taxon>
        <taxon>Accipiter</taxon>
    </lineage>
</organism>
<dbReference type="Ensembl" id="ENSANIT00000019771.1">
    <property type="protein sequence ID" value="ENSANIP00000019132.1"/>
    <property type="gene ID" value="ENSANIG00000013014.1"/>
</dbReference>
<keyword evidence="2" id="KW-1185">Reference proteome</keyword>
<proteinExistence type="predicted"/>
<sequence>MALNLSKNGRALQEAYGRVVAAGSPTDWAGGGW</sequence>
<accession>A0A8B9NAE2</accession>
<reference evidence="1" key="2">
    <citation type="submission" date="2025-09" db="UniProtKB">
        <authorList>
            <consortium name="Ensembl"/>
        </authorList>
    </citation>
    <scope>IDENTIFICATION</scope>
</reference>
<name>A0A8B9NAE2_9AVES</name>
<dbReference type="Proteomes" id="UP000694541">
    <property type="component" value="Unplaced"/>
</dbReference>
<evidence type="ECO:0000313" key="1">
    <source>
        <dbReference type="Ensembl" id="ENSANIP00000019132.1"/>
    </source>
</evidence>